<dbReference type="Gene3D" id="3.40.190.290">
    <property type="match status" value="1"/>
</dbReference>
<evidence type="ECO:0000256" key="3">
    <source>
        <dbReference type="ARBA" id="ARBA00023125"/>
    </source>
</evidence>
<dbReference type="GO" id="GO:0005829">
    <property type="term" value="C:cytosol"/>
    <property type="evidence" value="ECO:0007669"/>
    <property type="project" value="TreeGrafter"/>
</dbReference>
<keyword evidence="4" id="KW-0804">Transcription</keyword>
<dbReference type="GO" id="GO:0003700">
    <property type="term" value="F:DNA-binding transcription factor activity"/>
    <property type="evidence" value="ECO:0007669"/>
    <property type="project" value="InterPro"/>
</dbReference>
<keyword evidence="3" id="KW-0238">DNA-binding</keyword>
<dbReference type="RefSeq" id="WP_182298974.1">
    <property type="nucleotide sequence ID" value="NZ_CP041969.1"/>
</dbReference>
<comment type="similarity">
    <text evidence="1">Belongs to the LysR transcriptional regulatory family.</text>
</comment>
<dbReference type="AlphaFoldDB" id="A0A7G5C0L3"/>
<evidence type="ECO:0000256" key="2">
    <source>
        <dbReference type="ARBA" id="ARBA00023015"/>
    </source>
</evidence>
<dbReference type="KEGG" id="cchl:FPL14_17295"/>
<organism evidence="6 7">
    <name type="scientific">Cohnella cholangitidis</name>
    <dbReference type="NCBI Taxonomy" id="2598458"/>
    <lineage>
        <taxon>Bacteria</taxon>
        <taxon>Bacillati</taxon>
        <taxon>Bacillota</taxon>
        <taxon>Bacilli</taxon>
        <taxon>Bacillales</taxon>
        <taxon>Paenibacillaceae</taxon>
        <taxon>Cohnella</taxon>
    </lineage>
</organism>
<dbReference type="Gene3D" id="1.10.10.10">
    <property type="entry name" value="Winged helix-like DNA-binding domain superfamily/Winged helix DNA-binding domain"/>
    <property type="match status" value="1"/>
</dbReference>
<dbReference type="PROSITE" id="PS50931">
    <property type="entry name" value="HTH_LYSR"/>
    <property type="match status" value="1"/>
</dbReference>
<dbReference type="InterPro" id="IPR036390">
    <property type="entry name" value="WH_DNA-bd_sf"/>
</dbReference>
<dbReference type="Proteomes" id="UP000515679">
    <property type="component" value="Chromosome"/>
</dbReference>
<dbReference type="InterPro" id="IPR005119">
    <property type="entry name" value="LysR_subst-bd"/>
</dbReference>
<name>A0A7G5C0L3_9BACL</name>
<evidence type="ECO:0000256" key="1">
    <source>
        <dbReference type="ARBA" id="ARBA00009437"/>
    </source>
</evidence>
<dbReference type="Pfam" id="PF00126">
    <property type="entry name" value="HTH_1"/>
    <property type="match status" value="1"/>
</dbReference>
<evidence type="ECO:0000313" key="6">
    <source>
        <dbReference type="EMBL" id="QMV42747.1"/>
    </source>
</evidence>
<dbReference type="Pfam" id="PF03466">
    <property type="entry name" value="LysR_substrate"/>
    <property type="match status" value="1"/>
</dbReference>
<dbReference type="GO" id="GO:0003677">
    <property type="term" value="F:DNA binding"/>
    <property type="evidence" value="ECO:0007669"/>
    <property type="project" value="UniProtKB-KW"/>
</dbReference>
<dbReference type="PANTHER" id="PTHR30419:SF28">
    <property type="entry name" value="HTH-TYPE TRANSCRIPTIONAL REGULATOR BSDA"/>
    <property type="match status" value="1"/>
</dbReference>
<proteinExistence type="inferred from homology"/>
<evidence type="ECO:0000313" key="7">
    <source>
        <dbReference type="Proteomes" id="UP000515679"/>
    </source>
</evidence>
<dbReference type="SUPFAM" id="SSF53850">
    <property type="entry name" value="Periplasmic binding protein-like II"/>
    <property type="match status" value="1"/>
</dbReference>
<reference evidence="6 7" key="1">
    <citation type="submission" date="2019-07" db="EMBL/GenBank/DDBJ databases">
        <authorList>
            <person name="Kim J.K."/>
            <person name="Cheong H.-M."/>
            <person name="Choi Y."/>
            <person name="Hwang K.J."/>
            <person name="Lee S."/>
            <person name="Choi C."/>
        </authorList>
    </citation>
    <scope>NUCLEOTIDE SEQUENCE [LARGE SCALE GENOMIC DNA]</scope>
    <source>
        <strain evidence="6 7">KS 22</strain>
    </source>
</reference>
<dbReference type="SUPFAM" id="SSF46785">
    <property type="entry name" value="Winged helix' DNA-binding domain"/>
    <property type="match status" value="1"/>
</dbReference>
<dbReference type="EMBL" id="CP041969">
    <property type="protein sequence ID" value="QMV42747.1"/>
    <property type="molecule type" value="Genomic_DNA"/>
</dbReference>
<accession>A0A7G5C0L3</accession>
<dbReference type="PANTHER" id="PTHR30419">
    <property type="entry name" value="HTH-TYPE TRANSCRIPTIONAL REGULATOR YBHD"/>
    <property type="match status" value="1"/>
</dbReference>
<evidence type="ECO:0000259" key="5">
    <source>
        <dbReference type="PROSITE" id="PS50931"/>
    </source>
</evidence>
<protein>
    <submittedName>
        <fullName evidence="6">LysR family transcriptional regulator</fullName>
    </submittedName>
</protein>
<evidence type="ECO:0000256" key="4">
    <source>
        <dbReference type="ARBA" id="ARBA00023163"/>
    </source>
</evidence>
<dbReference type="InterPro" id="IPR036388">
    <property type="entry name" value="WH-like_DNA-bd_sf"/>
</dbReference>
<keyword evidence="7" id="KW-1185">Reference proteome</keyword>
<dbReference type="InterPro" id="IPR000847">
    <property type="entry name" value="LysR_HTH_N"/>
</dbReference>
<feature type="domain" description="HTH lysR-type" evidence="5">
    <location>
        <begin position="1"/>
        <end position="58"/>
    </location>
</feature>
<keyword evidence="2" id="KW-0805">Transcription regulation</keyword>
<sequence length="306" mass="34259">MELLQLQYFRTVAKLEHMTKAAQELRIAQPALSKTIARLEEDVGVPLFDRHGRQIRLNTFGKAFLDKVDAALTLLDEGKKEVSELAGMEHGSIHLATSTLDRLTEPLGEFVALHPEVKFRITQASMERMAQLVETGDVDVGFTAMPVEYPGIRSITVLNEDVYLAVPPGHRLADRDSVRLSELADEPFVGYTEGFPFQQMNDKFFRNAGFAPNFVCRVEEPAAIASLVRAGLGVALVGNCGGPNTKLDLLTIEDPACQRQFRIIWHEKRYLSLAARTFRDFIVRYFAERERTAQQRNPSVLVPTGS</sequence>
<gene>
    <name evidence="6" type="ORF">FPL14_17295</name>
</gene>
<dbReference type="InterPro" id="IPR050950">
    <property type="entry name" value="HTH-type_LysR_regulators"/>
</dbReference>
<dbReference type="FunFam" id="1.10.10.10:FF:000001">
    <property type="entry name" value="LysR family transcriptional regulator"/>
    <property type="match status" value="1"/>
</dbReference>
<dbReference type="PRINTS" id="PR00039">
    <property type="entry name" value="HTHLYSR"/>
</dbReference>